<accession>A0A2V3ZYL4</accession>
<comment type="caution">
    <text evidence="1">The sequence shown here is derived from an EMBL/GenBank/DDBJ whole genome shotgun (WGS) entry which is preliminary data.</text>
</comment>
<evidence type="ECO:0000313" key="1">
    <source>
        <dbReference type="EMBL" id="PXY01549.1"/>
    </source>
</evidence>
<evidence type="ECO:0000313" key="2">
    <source>
        <dbReference type="Proteomes" id="UP000248079"/>
    </source>
</evidence>
<dbReference type="EMBL" id="QFLI01000003">
    <property type="protein sequence ID" value="PXY01549.1"/>
    <property type="molecule type" value="Genomic_DNA"/>
</dbReference>
<sequence>MGRKTQHILVLIQDQNYTRKAIVHAFKLASIFKAEVAFTQISKNTSNNQLPGSLIDELNTENIAYKEISLGKLAIEPNNTIKQLEAIFIVTEFAKGKLSTIKRNEIFKYLYKAKIPSILLGEKSEEKCNYQNITVPVDFKRETKEKMIWASYFGRFNHARIHLFVANHKAESAQRKIKATLIFTKRMYEQFNFEYEIVKSERSSNWLRQDAYSFSEQFHSDLMVLLSQKNDGLLNKYFGPTEIKKYLRNKSNPILFINPLKDYYLPCN</sequence>
<name>A0A2V3ZYL4_9BACT</name>
<gene>
    <name evidence="1" type="ORF">DF185_08680</name>
</gene>
<proteinExistence type="predicted"/>
<dbReference type="Proteomes" id="UP000248079">
    <property type="component" value="Unassembled WGS sequence"/>
</dbReference>
<keyword evidence="2" id="KW-1185">Reference proteome</keyword>
<organism evidence="1 2">
    <name type="scientific">Marinifilum breve</name>
    <dbReference type="NCBI Taxonomy" id="2184082"/>
    <lineage>
        <taxon>Bacteria</taxon>
        <taxon>Pseudomonadati</taxon>
        <taxon>Bacteroidota</taxon>
        <taxon>Bacteroidia</taxon>
        <taxon>Marinilabiliales</taxon>
        <taxon>Marinifilaceae</taxon>
    </lineage>
</organism>
<dbReference type="RefSeq" id="WP_110360361.1">
    <property type="nucleotide sequence ID" value="NZ_QFLI01000003.1"/>
</dbReference>
<dbReference type="AlphaFoldDB" id="A0A2V3ZYL4"/>
<reference evidence="1 2" key="1">
    <citation type="submission" date="2018-05" db="EMBL/GenBank/DDBJ databases">
        <title>Marinifilum breve JC075T sp. nov., a marine bacterium isolated from Yongle Blue Hole in the South China Sea.</title>
        <authorList>
            <person name="Fu T."/>
        </authorList>
    </citation>
    <scope>NUCLEOTIDE SEQUENCE [LARGE SCALE GENOMIC DNA]</scope>
    <source>
        <strain evidence="1 2">JC075</strain>
    </source>
</reference>
<evidence type="ECO:0008006" key="3">
    <source>
        <dbReference type="Google" id="ProtNLM"/>
    </source>
</evidence>
<protein>
    <recommendedName>
        <fullName evidence="3">UspA domain-containing protein</fullName>
    </recommendedName>
</protein>
<dbReference type="OrthoDB" id="1116385at2"/>